<reference evidence="1" key="1">
    <citation type="journal article" date="2022" name="bioRxiv">
        <title>Sequencing and chromosome-scale assembly of the giantPleurodeles waltlgenome.</title>
        <authorList>
            <person name="Brown T."/>
            <person name="Elewa A."/>
            <person name="Iarovenko S."/>
            <person name="Subramanian E."/>
            <person name="Araus A.J."/>
            <person name="Petzold A."/>
            <person name="Susuki M."/>
            <person name="Suzuki K.-i.T."/>
            <person name="Hayashi T."/>
            <person name="Toyoda A."/>
            <person name="Oliveira C."/>
            <person name="Osipova E."/>
            <person name="Leigh N.D."/>
            <person name="Simon A."/>
            <person name="Yun M.H."/>
        </authorList>
    </citation>
    <scope>NUCLEOTIDE SEQUENCE</scope>
    <source>
        <strain evidence="1">20211129_DDA</strain>
        <tissue evidence="1">Liver</tissue>
    </source>
</reference>
<keyword evidence="2" id="KW-1185">Reference proteome</keyword>
<dbReference type="AlphaFoldDB" id="A0AAV7VJ63"/>
<evidence type="ECO:0000313" key="1">
    <source>
        <dbReference type="EMBL" id="KAJ1201695.1"/>
    </source>
</evidence>
<dbReference type="EMBL" id="JANPWB010000003">
    <property type="protein sequence ID" value="KAJ1201695.1"/>
    <property type="molecule type" value="Genomic_DNA"/>
</dbReference>
<comment type="caution">
    <text evidence="1">The sequence shown here is derived from an EMBL/GenBank/DDBJ whole genome shotgun (WGS) entry which is preliminary data.</text>
</comment>
<name>A0AAV7VJ63_PLEWA</name>
<gene>
    <name evidence="1" type="ORF">NDU88_005501</name>
</gene>
<organism evidence="1 2">
    <name type="scientific">Pleurodeles waltl</name>
    <name type="common">Iberian ribbed newt</name>
    <dbReference type="NCBI Taxonomy" id="8319"/>
    <lineage>
        <taxon>Eukaryota</taxon>
        <taxon>Metazoa</taxon>
        <taxon>Chordata</taxon>
        <taxon>Craniata</taxon>
        <taxon>Vertebrata</taxon>
        <taxon>Euteleostomi</taxon>
        <taxon>Amphibia</taxon>
        <taxon>Batrachia</taxon>
        <taxon>Caudata</taxon>
        <taxon>Salamandroidea</taxon>
        <taxon>Salamandridae</taxon>
        <taxon>Pleurodelinae</taxon>
        <taxon>Pleurodeles</taxon>
    </lineage>
</organism>
<evidence type="ECO:0000313" key="2">
    <source>
        <dbReference type="Proteomes" id="UP001066276"/>
    </source>
</evidence>
<protein>
    <submittedName>
        <fullName evidence="1">Uncharacterized protein</fullName>
    </submittedName>
</protein>
<accession>A0AAV7VJ63</accession>
<proteinExistence type="predicted"/>
<dbReference type="Proteomes" id="UP001066276">
    <property type="component" value="Chromosome 2_1"/>
</dbReference>
<sequence>MNRLLGWVILGCGGPSYGECKMVPQGGLRVAQCSGAPVRERVGGRGTGMPDMAAVIPVHHLGAAAEWTHAQEAGIMDMDIDIGLLENEQKQVSARTSAARRIRGKMLWGA</sequence>